<dbReference type="Gene3D" id="1.20.58.1100">
    <property type="match status" value="1"/>
</dbReference>
<sequence>MEKGPSTLRRNRGRTARDSQRVDPIAVYDYTLRCAVLAAQEELKSKMTDTTPPGTDGSGRRAATPGGERVEKHSSTTLHDTLGGLAEMFSDSDKQDKLNRDVVKGLLRRIDDVLSRRDVSNHVYADPHFLAAVRSFRSPLDAQKAKPSGKINDLIVIFVQTSKIELTRAFPPPATISEHLNAHVAAFTELLKVTLTHDAPGAASPETIERLAGLSAPTKRASSGGSRSRDTPSYQTHSRSGSLPVNRMNAMLEGVESHPLVKGVAELFQMDPNVHTRKVRELMALCTDANLMKDLMKLKSNVHTQAAFPASPNDFPTAQAYETWKARELGNLKGMIAMLTLSNPNLVTDMEATSVGSANLLGGSAASRPSSLYGSGPPSPRHASMEDGLSSVAFTFIPPDPKSYYRILLSMCIDFDLTVRPQSERSKSSILTPLSESILKETHVRWRIGLPFREVLYLELIRQHWESGGVVLDEVKHALQRLVKGFKEVSVDEWATQDTALLVRILHSVFNTTTRELRSDLEEYFRINPEIIHDKLDLLEKICDIPVFQQENLDLDRTYEDLEMAVEGAAVLRWTDIDAVASQEGGKGGLARVTALADKLVKELTMILKRFPEPIGGHVSVISIVLGKQMPYFALEMENWAMSADARMVAVEDVFVLYHKVLRLRSLYAKYGPSGKRVVNFKMESWFLFHVRTMLRTMESSCPDWVTNAVKQDEFAIISGNVDYSSSVMDLFTALHQNLDFIRDLHWPNEVQNAYFLTALSKIVAKAMDQYSAAMEACFNEDISPKPVHPQQAQPNMFGSALSGATLGGVSNAFNRARSQWIGDVSSKRELSKPFHFTSEMCVKLNNIEEARHRIDKIYQYLDVELVAEIVREFSGQQPVEKSPTMRYTYSIKIVRAENLKPMDQNGFSDPYVVLEFNEETIARTKTVYETLNPRWDENFDVSLNAEKGSLLAIVMDEDLVGADDDCGACQIKLAPSLYQDYQAHDEWLDLDTQGRLLVRISMEGEKDDIQFWFGKAFRALKRAEDDMIAAIAHKMSGYIKTCLSPKVISTLLGRDRKITDLFRTPSQKATDVDIRECERALGPLLDYFDKNLKLLNDNLREPIMQQLLLKIWTDILVILEDDLLPPLSDQPSSMKPLDSYELLKVYFNGGEDGDAVPIDQLETPKYYELLAINHAYNNDVQALIDDYDTVTKTHVEAANTRGGRGPDRSKSVYRSKNLNATIKRTRPERKVQKSHNLPSAEAILRLLRLRQGKAAKDFLKEQMHKRNLATSTQLAMQETPDEVPPVPLLPNLKSPVLYPPLRE</sequence>
<dbReference type="PROSITE" id="PS51259">
    <property type="entry name" value="MHD2"/>
    <property type="match status" value="1"/>
</dbReference>
<evidence type="ECO:0000313" key="5">
    <source>
        <dbReference type="EMBL" id="OZJ03936.1"/>
    </source>
</evidence>
<dbReference type="Pfam" id="PF06292">
    <property type="entry name" value="MUN"/>
    <property type="match status" value="1"/>
</dbReference>
<feature type="region of interest" description="Disordered" evidence="1">
    <location>
        <begin position="44"/>
        <end position="77"/>
    </location>
</feature>
<dbReference type="Gene3D" id="2.60.40.150">
    <property type="entry name" value="C2 domain"/>
    <property type="match status" value="1"/>
</dbReference>
<evidence type="ECO:0000259" key="3">
    <source>
        <dbReference type="PROSITE" id="PS51258"/>
    </source>
</evidence>
<feature type="domain" description="MHD1" evidence="3">
    <location>
        <begin position="655"/>
        <end position="775"/>
    </location>
</feature>
<dbReference type="Pfam" id="PF00168">
    <property type="entry name" value="C2"/>
    <property type="match status" value="1"/>
</dbReference>
<evidence type="ECO:0000256" key="1">
    <source>
        <dbReference type="SAM" id="MobiDB-lite"/>
    </source>
</evidence>
<name>A0A261Y007_9FUNG</name>
<evidence type="ECO:0008006" key="7">
    <source>
        <dbReference type="Google" id="ProtNLM"/>
    </source>
</evidence>
<evidence type="ECO:0000313" key="6">
    <source>
        <dbReference type="Proteomes" id="UP000242875"/>
    </source>
</evidence>
<dbReference type="Gene3D" id="1.10.357.50">
    <property type="match status" value="1"/>
</dbReference>
<dbReference type="PROSITE" id="PS51258">
    <property type="entry name" value="MHD1"/>
    <property type="match status" value="1"/>
</dbReference>
<evidence type="ECO:0000259" key="4">
    <source>
        <dbReference type="PROSITE" id="PS51259"/>
    </source>
</evidence>
<dbReference type="Proteomes" id="UP000242875">
    <property type="component" value="Unassembled WGS sequence"/>
</dbReference>
<proteinExistence type="predicted"/>
<feature type="compositionally biased region" description="Polar residues" evidence="1">
    <location>
        <begin position="220"/>
        <end position="243"/>
    </location>
</feature>
<protein>
    <recommendedName>
        <fullName evidence="7">C2 domain-containing protein</fullName>
    </recommendedName>
</protein>
<dbReference type="InterPro" id="IPR010439">
    <property type="entry name" value="MUN_dom"/>
</dbReference>
<reference evidence="5 6" key="1">
    <citation type="journal article" date="2017" name="Mycologia">
        <title>Bifiguratus adelaidae, gen. et sp. nov., a new member of Mucoromycotina in endophytic and soil-dwelling habitats.</title>
        <authorList>
            <person name="Torres-Cruz T.J."/>
            <person name="Billingsley Tobias T.L."/>
            <person name="Almatruk M."/>
            <person name="Hesse C."/>
            <person name="Kuske C.R."/>
            <person name="Desiro A."/>
            <person name="Benucci G.M."/>
            <person name="Bonito G."/>
            <person name="Stajich J.E."/>
            <person name="Dunlap C."/>
            <person name="Arnold A.E."/>
            <person name="Porras-Alfaro A."/>
        </authorList>
    </citation>
    <scope>NUCLEOTIDE SEQUENCE [LARGE SCALE GENOMIC DNA]</scope>
    <source>
        <strain evidence="5 6">AZ0501</strain>
    </source>
</reference>
<dbReference type="InterPro" id="IPR000008">
    <property type="entry name" value="C2_dom"/>
</dbReference>
<accession>A0A261Y007</accession>
<dbReference type="PROSITE" id="PS50004">
    <property type="entry name" value="C2"/>
    <property type="match status" value="1"/>
</dbReference>
<evidence type="ECO:0000259" key="2">
    <source>
        <dbReference type="PROSITE" id="PS50004"/>
    </source>
</evidence>
<comment type="caution">
    <text evidence="5">The sequence shown here is derived from an EMBL/GenBank/DDBJ whole genome shotgun (WGS) entry which is preliminary data.</text>
</comment>
<dbReference type="PANTHER" id="PTHR47263:SF1">
    <property type="entry name" value="C2 DOMAIN PROTEIN (AFU_ORTHOLOGUE AFUA_7G02350)"/>
    <property type="match status" value="1"/>
</dbReference>
<dbReference type="SUPFAM" id="SSF49562">
    <property type="entry name" value="C2 domain (Calcium/lipid-binding domain, CaLB)"/>
    <property type="match status" value="1"/>
</dbReference>
<dbReference type="InterPro" id="IPR014772">
    <property type="entry name" value="Munc13_dom-2"/>
</dbReference>
<dbReference type="PANTHER" id="PTHR47263">
    <property type="entry name" value="ADENYLATE CYCLASE ACTIVATION PROTEIN GIT1"/>
    <property type="match status" value="1"/>
</dbReference>
<dbReference type="InterPro" id="IPR014770">
    <property type="entry name" value="Munc13_1"/>
</dbReference>
<dbReference type="InterPro" id="IPR035892">
    <property type="entry name" value="C2_domain_sf"/>
</dbReference>
<organism evidence="5 6">
    <name type="scientific">Bifiguratus adelaidae</name>
    <dbReference type="NCBI Taxonomy" id="1938954"/>
    <lineage>
        <taxon>Eukaryota</taxon>
        <taxon>Fungi</taxon>
        <taxon>Fungi incertae sedis</taxon>
        <taxon>Mucoromycota</taxon>
        <taxon>Mucoromycotina</taxon>
        <taxon>Endogonomycetes</taxon>
        <taxon>Endogonales</taxon>
        <taxon>Endogonales incertae sedis</taxon>
        <taxon>Bifiguratus</taxon>
    </lineage>
</organism>
<feature type="domain" description="MHD2" evidence="4">
    <location>
        <begin position="1079"/>
        <end position="1188"/>
    </location>
</feature>
<dbReference type="SMART" id="SM00239">
    <property type="entry name" value="C2"/>
    <property type="match status" value="1"/>
</dbReference>
<keyword evidence="6" id="KW-1185">Reference proteome</keyword>
<dbReference type="OrthoDB" id="2015333at2759"/>
<feature type="domain" description="C2" evidence="2">
    <location>
        <begin position="871"/>
        <end position="989"/>
    </location>
</feature>
<feature type="region of interest" description="Disordered" evidence="1">
    <location>
        <begin position="213"/>
        <end position="243"/>
    </location>
</feature>
<dbReference type="InterPro" id="IPR052811">
    <property type="entry name" value="Glucose_resp_signaling"/>
</dbReference>
<gene>
    <name evidence="5" type="ORF">BZG36_02932</name>
</gene>
<dbReference type="EMBL" id="MVBO01000061">
    <property type="protein sequence ID" value="OZJ03936.1"/>
    <property type="molecule type" value="Genomic_DNA"/>
</dbReference>